<gene>
    <name evidence="1" type="ORF">SDC9_202433</name>
</gene>
<dbReference type="InterPro" id="IPR015867">
    <property type="entry name" value="N-reg_PII/ATP_PRibTrfase_C"/>
</dbReference>
<dbReference type="EMBL" id="VSSQ01123306">
    <property type="protein sequence ID" value="MPN54756.1"/>
    <property type="molecule type" value="Genomic_DNA"/>
</dbReference>
<evidence type="ECO:0000313" key="1">
    <source>
        <dbReference type="EMBL" id="MPN54756.1"/>
    </source>
</evidence>
<proteinExistence type="predicted"/>
<protein>
    <recommendedName>
        <fullName evidence="2">GTP cyclohydrolase 1 type 2</fullName>
    </recommendedName>
</protein>
<reference evidence="1" key="1">
    <citation type="submission" date="2019-08" db="EMBL/GenBank/DDBJ databases">
        <authorList>
            <person name="Kucharzyk K."/>
            <person name="Murdoch R.W."/>
            <person name="Higgins S."/>
            <person name="Loffler F."/>
        </authorList>
    </citation>
    <scope>NUCLEOTIDE SEQUENCE</scope>
</reference>
<evidence type="ECO:0008006" key="2">
    <source>
        <dbReference type="Google" id="ProtNLM"/>
    </source>
</evidence>
<dbReference type="SUPFAM" id="SSF102705">
    <property type="entry name" value="NIF3 (NGG1p interacting factor 3)-like"/>
    <property type="match status" value="1"/>
</dbReference>
<sequence>MLEVTIIILAVGKDKKRGGSMDFKEVKIEIYVPEEYIIKLRDELNKVNACKVGDYDNVISITNVRGYWRPLEGANPFNGEVGKVCEGKECKMEIRCKREYVRNAIMVIKEIHPYEEPLINIIPLVNELFE</sequence>
<comment type="caution">
    <text evidence="1">The sequence shown here is derived from an EMBL/GenBank/DDBJ whole genome shotgun (WGS) entry which is preliminary data.</text>
</comment>
<dbReference type="InterPro" id="IPR004323">
    <property type="entry name" value="Ion_tolerance_CutA"/>
</dbReference>
<accession>A0A645IUC0</accession>
<dbReference type="GO" id="GO:0010038">
    <property type="term" value="P:response to metal ion"/>
    <property type="evidence" value="ECO:0007669"/>
    <property type="project" value="InterPro"/>
</dbReference>
<organism evidence="1">
    <name type="scientific">bioreactor metagenome</name>
    <dbReference type="NCBI Taxonomy" id="1076179"/>
    <lineage>
        <taxon>unclassified sequences</taxon>
        <taxon>metagenomes</taxon>
        <taxon>ecological metagenomes</taxon>
    </lineage>
</organism>
<dbReference type="AlphaFoldDB" id="A0A645IUC0"/>
<dbReference type="PANTHER" id="PTHR41774:SF1">
    <property type="entry name" value="NGG1P INTERACTING FACTOR NIF3"/>
    <property type="match status" value="1"/>
</dbReference>
<dbReference type="Gene3D" id="3.30.70.120">
    <property type="match status" value="1"/>
</dbReference>
<dbReference type="PANTHER" id="PTHR41774">
    <property type="match status" value="1"/>
</dbReference>
<dbReference type="Pfam" id="PF03091">
    <property type="entry name" value="CutA1"/>
    <property type="match status" value="1"/>
</dbReference>
<name>A0A645IUC0_9ZZZZ</name>
<dbReference type="InterPro" id="IPR036069">
    <property type="entry name" value="DUF34/NIF3_sf"/>
</dbReference>